<sequence>MVRLLPYELCPTQSLKGSPIIPEVDPAFLTSLREGAMKVLGLFLPVLLLVGTPAMAVEFKGQNY</sequence>
<dbReference type="KEGG" id="nsh:GXM_10467"/>
<organism evidence="2 3">
    <name type="scientific">Nostoc sphaeroides CCNUC1</name>
    <dbReference type="NCBI Taxonomy" id="2653204"/>
    <lineage>
        <taxon>Bacteria</taxon>
        <taxon>Bacillati</taxon>
        <taxon>Cyanobacteriota</taxon>
        <taxon>Cyanophyceae</taxon>
        <taxon>Nostocales</taxon>
        <taxon>Nostocaceae</taxon>
        <taxon>Nostoc</taxon>
    </lineage>
</organism>
<evidence type="ECO:0000313" key="3">
    <source>
        <dbReference type="Proteomes" id="UP000326678"/>
    </source>
</evidence>
<keyword evidence="3" id="KW-1185">Reference proteome</keyword>
<protein>
    <submittedName>
        <fullName evidence="2">Uncharacterized protein</fullName>
    </submittedName>
</protein>
<gene>
    <name evidence="2" type="ORF">GXM_10467</name>
</gene>
<accession>A0A5P8WJT3</accession>
<dbReference type="AlphaFoldDB" id="A0A5P8WJT3"/>
<dbReference type="Proteomes" id="UP000326678">
    <property type="component" value="Chromosome pGXM02"/>
</dbReference>
<name>A0A5P8WJT3_9NOSO</name>
<keyword evidence="1" id="KW-0472">Membrane</keyword>
<dbReference type="EMBL" id="CP045229">
    <property type="protein sequence ID" value="QFS52712.1"/>
    <property type="molecule type" value="Genomic_DNA"/>
</dbReference>
<keyword evidence="1" id="KW-1133">Transmembrane helix</keyword>
<reference evidence="2 3" key="1">
    <citation type="submission" date="2019-10" db="EMBL/GenBank/DDBJ databases">
        <title>Genomic and transcriptomic insights into the perfect genentic adaptation of a filamentous nitrogen-fixing cyanobacterium to rice fields.</title>
        <authorList>
            <person name="Chen Z."/>
        </authorList>
    </citation>
    <scope>NUCLEOTIDE SEQUENCE [LARGE SCALE GENOMIC DNA]</scope>
    <source>
        <strain evidence="2">CCNUC1</strain>
    </source>
</reference>
<keyword evidence="1" id="KW-0812">Transmembrane</keyword>
<feature type="transmembrane region" description="Helical" evidence="1">
    <location>
        <begin position="39"/>
        <end position="59"/>
    </location>
</feature>
<evidence type="ECO:0000313" key="2">
    <source>
        <dbReference type="EMBL" id="QFS52712.1"/>
    </source>
</evidence>
<proteinExistence type="predicted"/>
<evidence type="ECO:0000256" key="1">
    <source>
        <dbReference type="SAM" id="Phobius"/>
    </source>
</evidence>